<comment type="caution">
    <text evidence="2">The sequence shown here is derived from an EMBL/GenBank/DDBJ whole genome shotgun (WGS) entry which is preliminary data.</text>
</comment>
<gene>
    <name evidence="2" type="ORF">JIN78_12490</name>
</gene>
<accession>A0A934RQ25</accession>
<dbReference type="InterPro" id="IPR011429">
    <property type="entry name" value="Cyt_c_Planctomycete-type"/>
</dbReference>
<dbReference type="AlphaFoldDB" id="A0A934RQ25"/>
<dbReference type="RefSeq" id="WP_200392312.1">
    <property type="nucleotide sequence ID" value="NZ_JAENIO010000034.1"/>
</dbReference>
<evidence type="ECO:0000313" key="3">
    <source>
        <dbReference type="Proteomes" id="UP000604083"/>
    </source>
</evidence>
<dbReference type="EMBL" id="JAENIO010000034">
    <property type="protein sequence ID" value="MBK1834880.1"/>
    <property type="molecule type" value="Genomic_DNA"/>
</dbReference>
<sequence length="146" mass="15943">MRATTSILMAGGLLLASCGPNDDSESKLKSRPVLSPRLQAETQSYLDFARHVKPILEERCVWCHDGSDKKMPYSLVNREKAFAGKRIVPGQPEKSLLYLAASGEHPTLQMPAVGVQVAATDLEVLRRWIATGAVWPMGSAGELRGR</sequence>
<name>A0A934RQ25_9BACT</name>
<dbReference type="Proteomes" id="UP000604083">
    <property type="component" value="Unassembled WGS sequence"/>
</dbReference>
<dbReference type="PROSITE" id="PS51257">
    <property type="entry name" value="PROKAR_LIPOPROTEIN"/>
    <property type="match status" value="1"/>
</dbReference>
<evidence type="ECO:0000313" key="2">
    <source>
        <dbReference type="EMBL" id="MBK1834880.1"/>
    </source>
</evidence>
<proteinExistence type="predicted"/>
<dbReference type="Pfam" id="PF07635">
    <property type="entry name" value="PSCyt1"/>
    <property type="match status" value="1"/>
</dbReference>
<keyword evidence="3" id="KW-1185">Reference proteome</keyword>
<feature type="domain" description="Cytochrome C Planctomycete-type" evidence="1">
    <location>
        <begin position="60"/>
        <end position="111"/>
    </location>
</feature>
<protein>
    <recommendedName>
        <fullName evidence="1">Cytochrome C Planctomycete-type domain-containing protein</fullName>
    </recommendedName>
</protein>
<organism evidence="2 3">
    <name type="scientific">Roseibacillus ishigakijimensis</name>
    <dbReference type="NCBI Taxonomy" id="454146"/>
    <lineage>
        <taxon>Bacteria</taxon>
        <taxon>Pseudomonadati</taxon>
        <taxon>Verrucomicrobiota</taxon>
        <taxon>Verrucomicrobiia</taxon>
        <taxon>Verrucomicrobiales</taxon>
        <taxon>Verrucomicrobiaceae</taxon>
        <taxon>Roseibacillus</taxon>
    </lineage>
</organism>
<evidence type="ECO:0000259" key="1">
    <source>
        <dbReference type="Pfam" id="PF07635"/>
    </source>
</evidence>
<reference evidence="2" key="1">
    <citation type="submission" date="2021-01" db="EMBL/GenBank/DDBJ databases">
        <title>Modified the classification status of verrucomicrobia.</title>
        <authorList>
            <person name="Feng X."/>
        </authorList>
    </citation>
    <scope>NUCLEOTIDE SEQUENCE</scope>
    <source>
        <strain evidence="2">KCTC 12986</strain>
    </source>
</reference>
<dbReference type="PANTHER" id="PTHR35889:SF3">
    <property type="entry name" value="F-BOX DOMAIN-CONTAINING PROTEIN"/>
    <property type="match status" value="1"/>
</dbReference>
<dbReference type="PANTHER" id="PTHR35889">
    <property type="entry name" value="CYCLOINULO-OLIGOSACCHARIDE FRUCTANOTRANSFERASE-RELATED"/>
    <property type="match status" value="1"/>
</dbReference>